<keyword evidence="9" id="KW-1185">Reference proteome</keyword>
<comment type="caution">
    <text evidence="8">The sequence shown here is derived from an EMBL/GenBank/DDBJ whole genome shotgun (WGS) entry which is preliminary data.</text>
</comment>
<evidence type="ECO:0000256" key="4">
    <source>
        <dbReference type="ARBA" id="ARBA00022980"/>
    </source>
</evidence>
<reference evidence="8 9" key="1">
    <citation type="submission" date="2017-10" db="EMBL/GenBank/DDBJ databases">
        <title>Comparative genomics in systemic dimorphic fungi from Ajellomycetaceae.</title>
        <authorList>
            <person name="Munoz J.F."/>
            <person name="Mcewen J.G."/>
            <person name="Clay O.K."/>
            <person name="Cuomo C.A."/>
        </authorList>
    </citation>
    <scope>NUCLEOTIDE SEQUENCE [LARGE SCALE GENOMIC DNA]</scope>
    <source>
        <strain evidence="8 9">UAMH7299</strain>
    </source>
</reference>
<comment type="subcellular location">
    <subcellularLocation>
        <location evidence="1">Mitochondrion</location>
    </subcellularLocation>
</comment>
<dbReference type="Proteomes" id="UP000224634">
    <property type="component" value="Unassembled WGS sequence"/>
</dbReference>
<dbReference type="GO" id="GO:0032543">
    <property type="term" value="P:mitochondrial translation"/>
    <property type="evidence" value="ECO:0007669"/>
    <property type="project" value="InterPro"/>
</dbReference>
<dbReference type="GO" id="GO:0005840">
    <property type="term" value="C:ribosome"/>
    <property type="evidence" value="ECO:0007669"/>
    <property type="project" value="UniProtKB-KW"/>
</dbReference>
<dbReference type="GO" id="GO:1990904">
    <property type="term" value="C:ribonucleoprotein complex"/>
    <property type="evidence" value="ECO:0007669"/>
    <property type="project" value="UniProtKB-KW"/>
</dbReference>
<organism evidence="8 9">
    <name type="scientific">Polytolypa hystricis (strain UAMH7299)</name>
    <dbReference type="NCBI Taxonomy" id="1447883"/>
    <lineage>
        <taxon>Eukaryota</taxon>
        <taxon>Fungi</taxon>
        <taxon>Dikarya</taxon>
        <taxon>Ascomycota</taxon>
        <taxon>Pezizomycotina</taxon>
        <taxon>Eurotiomycetes</taxon>
        <taxon>Eurotiomycetidae</taxon>
        <taxon>Onygenales</taxon>
        <taxon>Onygenales incertae sedis</taxon>
        <taxon>Polytolypa</taxon>
    </lineage>
</organism>
<evidence type="ECO:0000256" key="6">
    <source>
        <dbReference type="ARBA" id="ARBA00023274"/>
    </source>
</evidence>
<dbReference type="GO" id="GO:0005739">
    <property type="term" value="C:mitochondrion"/>
    <property type="evidence" value="ECO:0007669"/>
    <property type="project" value="UniProtKB-SubCell"/>
</dbReference>
<keyword evidence="3" id="KW-0809">Transit peptide</keyword>
<proteinExistence type="inferred from homology"/>
<name>A0A2B7YR80_POLH7</name>
<keyword evidence="5" id="KW-0496">Mitochondrion</keyword>
<dbReference type="OrthoDB" id="2098203at2759"/>
<dbReference type="InterPro" id="IPR042831">
    <property type="entry name" value="Ribosomal_mL40_fung"/>
</dbReference>
<evidence type="ECO:0000256" key="3">
    <source>
        <dbReference type="ARBA" id="ARBA00022946"/>
    </source>
</evidence>
<evidence type="ECO:0000256" key="5">
    <source>
        <dbReference type="ARBA" id="ARBA00023128"/>
    </source>
</evidence>
<evidence type="ECO:0000256" key="2">
    <source>
        <dbReference type="ARBA" id="ARBA00009360"/>
    </source>
</evidence>
<dbReference type="InterPro" id="IPR019192">
    <property type="entry name" value="Ribosomal_mL40"/>
</dbReference>
<keyword evidence="6" id="KW-0687">Ribonucleoprotein</keyword>
<accession>A0A2B7YR80</accession>
<keyword evidence="4" id="KW-0689">Ribosomal protein</keyword>
<dbReference type="STRING" id="1447883.A0A2B7YR80"/>
<dbReference type="PANTHER" id="PTHR39150">
    <property type="entry name" value="54S RIBOSOMAL PROTEIN L28, MITOCHONDRIAL"/>
    <property type="match status" value="1"/>
</dbReference>
<evidence type="ECO:0000256" key="1">
    <source>
        <dbReference type="ARBA" id="ARBA00004173"/>
    </source>
</evidence>
<protein>
    <recommendedName>
        <fullName evidence="7">Large ribosomal subunit protein mL40</fullName>
    </recommendedName>
</protein>
<comment type="similarity">
    <text evidence="2">Belongs to the mitochondrion-specific ribosomal protein mL40 family.</text>
</comment>
<dbReference type="PANTHER" id="PTHR39150:SF1">
    <property type="entry name" value="LARGE RIBOSOMAL SUBUNIT PROTEIN ML40"/>
    <property type="match status" value="1"/>
</dbReference>
<dbReference type="EMBL" id="PDNA01000025">
    <property type="protein sequence ID" value="PGH23362.1"/>
    <property type="molecule type" value="Genomic_DNA"/>
</dbReference>
<gene>
    <name evidence="8" type="ORF">AJ80_02615</name>
</gene>
<dbReference type="Pfam" id="PF09812">
    <property type="entry name" value="MRP-L28"/>
    <property type="match status" value="1"/>
</dbReference>
<dbReference type="Gene3D" id="6.10.250.3440">
    <property type="match status" value="1"/>
</dbReference>
<dbReference type="GO" id="GO:0003735">
    <property type="term" value="F:structural constituent of ribosome"/>
    <property type="evidence" value="ECO:0007669"/>
    <property type="project" value="InterPro"/>
</dbReference>
<sequence>MRQQLSPVLASQANVFRIPVVQSSRSLPITVPLSHSVSRVCAGAASSAFSAARSFSSTPAALAKKGRPRIDRRITLIRYFLYHPLTPRPLRFSRNRYLRHWTIHRAWQLYRAKQRQTHQAELRGMWESMKNACEELRTGAGDGGKLFRISMNKKGVFSTPLPIEYGRLQTESPSKEGWNYDWKR</sequence>
<evidence type="ECO:0000313" key="8">
    <source>
        <dbReference type="EMBL" id="PGH23362.1"/>
    </source>
</evidence>
<dbReference type="AlphaFoldDB" id="A0A2B7YR80"/>
<evidence type="ECO:0000256" key="7">
    <source>
        <dbReference type="ARBA" id="ARBA00035192"/>
    </source>
</evidence>
<evidence type="ECO:0000313" key="9">
    <source>
        <dbReference type="Proteomes" id="UP000224634"/>
    </source>
</evidence>